<dbReference type="EMBL" id="LOJF01000001">
    <property type="protein sequence ID" value="KUH59393.1"/>
    <property type="molecule type" value="Genomic_DNA"/>
</dbReference>
<evidence type="ECO:0008006" key="3">
    <source>
        <dbReference type="Google" id="ProtNLM"/>
    </source>
</evidence>
<organism evidence="1 2">
    <name type="scientific">Tractidigestivibacter scatoligenes</name>
    <name type="common">Olsenella scatoligenes</name>
    <dbReference type="NCBI Taxonomy" id="1299998"/>
    <lineage>
        <taxon>Bacteria</taxon>
        <taxon>Bacillati</taxon>
        <taxon>Actinomycetota</taxon>
        <taxon>Coriobacteriia</taxon>
        <taxon>Coriobacteriales</taxon>
        <taxon>Atopobiaceae</taxon>
        <taxon>Tractidigestivibacter</taxon>
    </lineage>
</organism>
<evidence type="ECO:0000313" key="1">
    <source>
        <dbReference type="EMBL" id="KUH59393.1"/>
    </source>
</evidence>
<comment type="caution">
    <text evidence="1">The sequence shown here is derived from an EMBL/GenBank/DDBJ whole genome shotgun (WGS) entry which is preliminary data.</text>
</comment>
<dbReference type="STRING" id="1299998.AUL39_03495"/>
<keyword evidence="2" id="KW-1185">Reference proteome</keyword>
<accession>A0A100YXA4</accession>
<dbReference type="OrthoDB" id="7107919at2"/>
<reference evidence="1 2" key="1">
    <citation type="submission" date="2015-12" db="EMBL/GenBank/DDBJ databases">
        <title>Draft Genome Sequence of Olsenella scatoligenes SK9K4T; a Producer of 3-Methylindole- (skatole) and 4-Methylphenol- (p-cresol) Isolated from Pig Feces.</title>
        <authorList>
            <person name="Li X."/>
            <person name="Borg B."/>
            <person name="Canibe N."/>
        </authorList>
    </citation>
    <scope>NUCLEOTIDE SEQUENCE [LARGE SCALE GENOMIC DNA]</scope>
    <source>
        <strain evidence="1 2">SK9K4</strain>
    </source>
</reference>
<dbReference type="InterPro" id="IPR026349">
    <property type="entry name" value="CHP04255"/>
</dbReference>
<dbReference type="AlphaFoldDB" id="A0A100YXA4"/>
<name>A0A100YXA4_TRASO</name>
<protein>
    <recommendedName>
        <fullName evidence="3">TIGR04255 family protein</fullName>
    </recommendedName>
</protein>
<proteinExistence type="predicted"/>
<sequence length="275" mass="31807">MRFRDDSKPRSRYTKCPLTEVVCQLRFPVILSIDKDLPVSFQELIRRQYPEYTTNIERQQQLDFVATPAGVITQPPIQQENMNHCFTSEDGNWQINLTSSFLALSTRAYDRWEAFRDRLWLPVEALRQCYSPAYYTRVGLRYVDAYDRQKLGLQGIPWKDLLNSKILGMAAAVDDERDIQNISQYTEIKLDQHDATMRVITNFGATADNPAQITPDTFIVDTDTYSLSRFPVGKEGIQGCLDFMHANSTDYGRWMVKQKLFEAMEPETITEEDAS</sequence>
<dbReference type="RefSeq" id="WP_059053647.1">
    <property type="nucleotide sequence ID" value="NZ_LOJF01000001.1"/>
</dbReference>
<gene>
    <name evidence="1" type="ORF">AUL39_03495</name>
</gene>
<evidence type="ECO:0000313" key="2">
    <source>
        <dbReference type="Proteomes" id="UP000054078"/>
    </source>
</evidence>
<dbReference type="Proteomes" id="UP000054078">
    <property type="component" value="Unassembled WGS sequence"/>
</dbReference>
<dbReference type="NCBIfam" id="TIGR04255">
    <property type="entry name" value="sporadTIGR04255"/>
    <property type="match status" value="1"/>
</dbReference>